<organism evidence="5 6">
    <name type="scientific">Penicillium antarcticum</name>
    <dbReference type="NCBI Taxonomy" id="416450"/>
    <lineage>
        <taxon>Eukaryota</taxon>
        <taxon>Fungi</taxon>
        <taxon>Dikarya</taxon>
        <taxon>Ascomycota</taxon>
        <taxon>Pezizomycotina</taxon>
        <taxon>Eurotiomycetes</taxon>
        <taxon>Eurotiomycetidae</taxon>
        <taxon>Eurotiales</taxon>
        <taxon>Aspergillaceae</taxon>
        <taxon>Penicillium</taxon>
    </lineage>
</organism>
<feature type="repeat" description="ANK" evidence="3">
    <location>
        <begin position="213"/>
        <end position="245"/>
    </location>
</feature>
<dbReference type="PANTHER" id="PTHR24198:SF165">
    <property type="entry name" value="ANKYRIN REPEAT-CONTAINING PROTEIN-RELATED"/>
    <property type="match status" value="1"/>
</dbReference>
<dbReference type="PROSITE" id="PS50088">
    <property type="entry name" value="ANK_REPEAT"/>
    <property type="match status" value="2"/>
</dbReference>
<dbReference type="Proteomes" id="UP000191672">
    <property type="component" value="Unassembled WGS sequence"/>
</dbReference>
<dbReference type="Pfam" id="PF12796">
    <property type="entry name" value="Ank_2"/>
    <property type="match status" value="1"/>
</dbReference>
<dbReference type="InterPro" id="IPR002110">
    <property type="entry name" value="Ankyrin_rpt"/>
</dbReference>
<name>A0A1V6QGF3_9EURO</name>
<dbReference type="SMART" id="SM00248">
    <property type="entry name" value="ANK"/>
    <property type="match status" value="5"/>
</dbReference>
<evidence type="ECO:0000259" key="4">
    <source>
        <dbReference type="PROSITE" id="PS50181"/>
    </source>
</evidence>
<evidence type="ECO:0000256" key="3">
    <source>
        <dbReference type="PROSITE-ProRule" id="PRU00023"/>
    </source>
</evidence>
<feature type="repeat" description="ANK" evidence="3">
    <location>
        <begin position="129"/>
        <end position="161"/>
    </location>
</feature>
<dbReference type="PANTHER" id="PTHR24198">
    <property type="entry name" value="ANKYRIN REPEAT AND PROTEIN KINASE DOMAIN-CONTAINING PROTEIN"/>
    <property type="match status" value="1"/>
</dbReference>
<dbReference type="STRING" id="416450.A0A1V6QGF3"/>
<reference evidence="6" key="1">
    <citation type="journal article" date="2017" name="Nat. Microbiol.">
        <title>Global analysis of biosynthetic gene clusters reveals vast potential of secondary metabolite production in Penicillium species.</title>
        <authorList>
            <person name="Nielsen J.C."/>
            <person name="Grijseels S."/>
            <person name="Prigent S."/>
            <person name="Ji B."/>
            <person name="Dainat J."/>
            <person name="Nielsen K.F."/>
            <person name="Frisvad J.C."/>
            <person name="Workman M."/>
            <person name="Nielsen J."/>
        </authorList>
    </citation>
    <scope>NUCLEOTIDE SEQUENCE [LARGE SCALE GENOMIC DNA]</scope>
    <source>
        <strain evidence="6">IBT 31811</strain>
    </source>
</reference>
<dbReference type="PROSITE" id="PS50297">
    <property type="entry name" value="ANK_REP_REGION"/>
    <property type="match status" value="1"/>
</dbReference>
<accession>A0A1V6QGF3</accession>
<dbReference type="InterPro" id="IPR001810">
    <property type="entry name" value="F-box_dom"/>
</dbReference>
<keyword evidence="1" id="KW-0677">Repeat</keyword>
<proteinExistence type="predicted"/>
<evidence type="ECO:0000256" key="1">
    <source>
        <dbReference type="ARBA" id="ARBA00022737"/>
    </source>
</evidence>
<protein>
    <recommendedName>
        <fullName evidence="4">F-box domain-containing protein</fullName>
    </recommendedName>
</protein>
<dbReference type="SUPFAM" id="SSF48403">
    <property type="entry name" value="Ankyrin repeat"/>
    <property type="match status" value="1"/>
</dbReference>
<dbReference type="OrthoDB" id="539213at2759"/>
<evidence type="ECO:0000313" key="5">
    <source>
        <dbReference type="EMBL" id="OQD88288.1"/>
    </source>
</evidence>
<evidence type="ECO:0000256" key="2">
    <source>
        <dbReference type="ARBA" id="ARBA00023043"/>
    </source>
</evidence>
<dbReference type="Gene3D" id="1.25.40.20">
    <property type="entry name" value="Ankyrin repeat-containing domain"/>
    <property type="match status" value="2"/>
</dbReference>
<comment type="caution">
    <text evidence="5">The sequence shown here is derived from an EMBL/GenBank/DDBJ whole genome shotgun (WGS) entry which is preliminary data.</text>
</comment>
<dbReference type="EMBL" id="MDYN01000004">
    <property type="protein sequence ID" value="OQD88288.1"/>
    <property type="molecule type" value="Genomic_DNA"/>
</dbReference>
<dbReference type="PROSITE" id="PS50181">
    <property type="entry name" value="FBOX"/>
    <property type="match status" value="1"/>
</dbReference>
<keyword evidence="2 3" id="KW-0040">ANK repeat</keyword>
<sequence length="372" mass="41905">MKTNVSALPRELVFHIADHCDVKTTTNLSASCKDMHSMLEETAKRKASVYKKFLPSDEVYKEYGFKDPKGYYMRDNGEIYGENGEVFQQYEHVTPEDKEPFAQAVRSGDVQKAHYFLRLGVDPNSSCLGGARMLNLAVHSRSTDMIQLFVTYGAELDAIDYITGQLVWTDHPAWEDDNGWALLHHVAVRGDLEMFKLFIPYLSQSMRSASTTYDETPLHLAVEKGKYELALAFMSTGSDVNARGLDGYSPLDRALFSGYWDIGRMIIESWGTKLGIEDANGCTDIHTANIRRGNCSETPLSIAIEMKRLDIVKVLCEEAINDHPFMNDEDEDDEQVASIEQARELGEHAIADYLASIPKSGYENYVQLPNRV</sequence>
<dbReference type="AlphaFoldDB" id="A0A1V6QGF3"/>
<gene>
    <name evidence="5" type="ORF">PENANT_c004G00032</name>
</gene>
<evidence type="ECO:0000313" key="6">
    <source>
        <dbReference type="Proteomes" id="UP000191672"/>
    </source>
</evidence>
<dbReference type="InterPro" id="IPR036770">
    <property type="entry name" value="Ankyrin_rpt-contain_sf"/>
</dbReference>
<keyword evidence="6" id="KW-1185">Reference proteome</keyword>
<feature type="domain" description="F-box" evidence="4">
    <location>
        <begin position="2"/>
        <end position="53"/>
    </location>
</feature>